<dbReference type="Pfam" id="PF13456">
    <property type="entry name" value="RVT_3"/>
    <property type="match status" value="1"/>
</dbReference>
<dbReference type="InterPro" id="IPR052929">
    <property type="entry name" value="RNase_H-like_EbsB-rel"/>
</dbReference>
<dbReference type="Gene3D" id="3.30.420.10">
    <property type="entry name" value="Ribonuclease H-like superfamily/Ribonuclease H"/>
    <property type="match status" value="1"/>
</dbReference>
<dbReference type="PROSITE" id="PS50879">
    <property type="entry name" value="RNASE_H_1"/>
    <property type="match status" value="1"/>
</dbReference>
<name>A0A366SJ39_9ENTE</name>
<dbReference type="InterPro" id="IPR036397">
    <property type="entry name" value="RNaseH_sf"/>
</dbReference>
<comment type="caution">
    <text evidence="2">The sequence shown here is derived from an EMBL/GenBank/DDBJ whole genome shotgun (WGS) entry which is preliminary data.</text>
</comment>
<dbReference type="InterPro" id="IPR012337">
    <property type="entry name" value="RNaseH-like_sf"/>
</dbReference>
<dbReference type="GO" id="GO:0003676">
    <property type="term" value="F:nucleic acid binding"/>
    <property type="evidence" value="ECO:0007669"/>
    <property type="project" value="InterPro"/>
</dbReference>
<dbReference type="PANTHER" id="PTHR47074:SF11">
    <property type="entry name" value="REVERSE TRANSCRIPTASE-LIKE PROTEIN"/>
    <property type="match status" value="1"/>
</dbReference>
<dbReference type="EMBL" id="LEOY01000004">
    <property type="protein sequence ID" value="RBR30662.1"/>
    <property type="molecule type" value="Genomic_DNA"/>
</dbReference>
<organism evidence="2 3">
    <name type="scientific">Enterococcus cecorum</name>
    <dbReference type="NCBI Taxonomy" id="44008"/>
    <lineage>
        <taxon>Bacteria</taxon>
        <taxon>Bacillati</taxon>
        <taxon>Bacillota</taxon>
        <taxon>Bacilli</taxon>
        <taxon>Lactobacillales</taxon>
        <taxon>Enterococcaceae</taxon>
        <taxon>Enterococcus</taxon>
    </lineage>
</organism>
<reference evidence="2 3" key="1">
    <citation type="submission" date="2015-06" db="EMBL/GenBank/DDBJ databases">
        <title>The Genome Sequence of Enterococcus cecorum 170AEA1.</title>
        <authorList>
            <consortium name="The Broad Institute Genomics Platform"/>
            <consortium name="The Broad Institute Genome Sequencing Center for Infectious Disease"/>
            <person name="Earl A.M."/>
            <person name="Van Tyne D."/>
            <person name="Lebreton F."/>
            <person name="Saavedra J.T."/>
            <person name="Gilmore M.S."/>
            <person name="Manson McGuire A."/>
            <person name="Clock S."/>
            <person name="Crupain M."/>
            <person name="Rangan U."/>
            <person name="Young S."/>
            <person name="Abouelleil A."/>
            <person name="Cao P."/>
            <person name="Chapman S.B."/>
            <person name="Griggs A."/>
            <person name="Priest M."/>
            <person name="Shea T."/>
            <person name="Wortman J."/>
            <person name="Nusbaum C."/>
            <person name="Birren B."/>
        </authorList>
    </citation>
    <scope>NUCLEOTIDE SEQUENCE [LARGE SCALE GENOMIC DNA]</scope>
    <source>
        <strain evidence="2 3">170AEA1</strain>
    </source>
</reference>
<evidence type="ECO:0000259" key="1">
    <source>
        <dbReference type="PROSITE" id="PS50879"/>
    </source>
</evidence>
<dbReference type="SUPFAM" id="SSF53098">
    <property type="entry name" value="Ribonuclease H-like"/>
    <property type="match status" value="1"/>
</dbReference>
<dbReference type="InterPro" id="IPR002156">
    <property type="entry name" value="RNaseH_domain"/>
</dbReference>
<sequence length="137" mass="15955">MLKVYVDAASKPQTPYGGIGIVLSEKEFYQQIALPIQGAFDNHELEFQAVLYALEECSKHHFQDKFINIYSDSKIVVQTLEKNYTRNEKFSKYLTLINEKLTTFQFVFFHWISDSQNKGADNLARQGLQKALKNRRK</sequence>
<evidence type="ECO:0000313" key="2">
    <source>
        <dbReference type="EMBL" id="RBR30662.1"/>
    </source>
</evidence>
<accession>A0A366SJ39</accession>
<dbReference type="AlphaFoldDB" id="A0A366SJ39"/>
<dbReference type="CDD" id="cd09279">
    <property type="entry name" value="RNase_HI_like"/>
    <property type="match status" value="1"/>
</dbReference>
<dbReference type="GO" id="GO:0004523">
    <property type="term" value="F:RNA-DNA hybrid ribonuclease activity"/>
    <property type="evidence" value="ECO:0007669"/>
    <property type="project" value="InterPro"/>
</dbReference>
<evidence type="ECO:0000313" key="3">
    <source>
        <dbReference type="Proteomes" id="UP000252800"/>
    </source>
</evidence>
<dbReference type="Proteomes" id="UP000252800">
    <property type="component" value="Unassembled WGS sequence"/>
</dbReference>
<dbReference type="PANTHER" id="PTHR47074">
    <property type="entry name" value="BNAC02G40300D PROTEIN"/>
    <property type="match status" value="1"/>
</dbReference>
<protein>
    <recommendedName>
        <fullName evidence="1">RNase H type-1 domain-containing protein</fullName>
    </recommendedName>
</protein>
<feature type="domain" description="RNase H type-1" evidence="1">
    <location>
        <begin position="1"/>
        <end position="129"/>
    </location>
</feature>
<dbReference type="RefSeq" id="WP_113784107.1">
    <property type="nucleotide sequence ID" value="NZ_JBECZC010000004.1"/>
</dbReference>
<gene>
    <name evidence="2" type="ORF">EB18_00673</name>
</gene>
<proteinExistence type="predicted"/>